<keyword evidence="2" id="KW-1185">Reference proteome</keyword>
<dbReference type="Proteomes" id="UP000003835">
    <property type="component" value="Unassembled WGS sequence"/>
</dbReference>
<protein>
    <submittedName>
        <fullName evidence="1">Uncharacterized protein</fullName>
    </submittedName>
</protein>
<gene>
    <name evidence="1" type="ORF">MC7420_6355</name>
</gene>
<evidence type="ECO:0000313" key="1">
    <source>
        <dbReference type="EMBL" id="EDX75700.1"/>
    </source>
</evidence>
<accession>B4VQJ0</accession>
<dbReference type="EMBL" id="DS989848">
    <property type="protein sequence ID" value="EDX75700.1"/>
    <property type="molecule type" value="Genomic_DNA"/>
</dbReference>
<evidence type="ECO:0000313" key="2">
    <source>
        <dbReference type="Proteomes" id="UP000003835"/>
    </source>
</evidence>
<sequence length="37" mass="4085">MQFFLSGEKADNSVSYDGAFIQGFVVLMKHHLTHDGG</sequence>
<dbReference type="HOGENOM" id="CLU_3342547_0_0_3"/>
<reference evidence="1 2" key="1">
    <citation type="submission" date="2008-07" db="EMBL/GenBank/DDBJ databases">
        <authorList>
            <person name="Tandeau de Marsac N."/>
            <person name="Ferriera S."/>
            <person name="Johnson J."/>
            <person name="Kravitz S."/>
            <person name="Beeson K."/>
            <person name="Sutton G."/>
            <person name="Rogers Y.-H."/>
            <person name="Friedman R."/>
            <person name="Frazier M."/>
            <person name="Venter J.C."/>
        </authorList>
    </citation>
    <scope>NUCLEOTIDE SEQUENCE [LARGE SCALE GENOMIC DNA]</scope>
    <source>
        <strain evidence="1 2">PCC 7420</strain>
    </source>
</reference>
<proteinExistence type="predicted"/>
<dbReference type="AlphaFoldDB" id="B4VQJ0"/>
<name>B4VQJ0_9CYAN</name>
<organism evidence="1 2">
    <name type="scientific">Coleofasciculus chthonoplastes PCC 7420</name>
    <dbReference type="NCBI Taxonomy" id="118168"/>
    <lineage>
        <taxon>Bacteria</taxon>
        <taxon>Bacillati</taxon>
        <taxon>Cyanobacteriota</taxon>
        <taxon>Cyanophyceae</taxon>
        <taxon>Coleofasciculales</taxon>
        <taxon>Coleofasciculaceae</taxon>
        <taxon>Coleofasciculus</taxon>
    </lineage>
</organism>